<dbReference type="GO" id="GO:0008745">
    <property type="term" value="F:N-acetylmuramoyl-L-alanine amidase activity"/>
    <property type="evidence" value="ECO:0007669"/>
    <property type="project" value="InterPro"/>
</dbReference>
<dbReference type="InterPro" id="IPR015510">
    <property type="entry name" value="PGRP"/>
</dbReference>
<sequence length="417" mass="42279">MPDAPHGPDLGAGAHGAHDHHRHGHSAGGHGPGGHGPDALGGHGPDPLEPGAASAAERASEGRLSRRMLFGGMLGVAGAFALAGGGAASPALAAVSRPSIISCASWGAAAARSAISMSSTPQRIVVHHTASSNGTGTTLAAAHSIARNIQQWHFARGWPDTGQHFTVARGGYILEGRHRTLEGLATGRSFPIGAHVAGYNSTSLGIETEGTFTSVQPTSAQWSSLVSLCAYLCQTYGIAPSSIVGHRNLGSTLCPGDLLYARLGELRNAVAARLGGGGGGVDTSRPWPNLRRGATGFRVTAAQRLLRHSGRSITIDGSFGPATESVVIAFQRAKGIVADGVIGPQTWESPLAVTLQQGASGAAVQALQGALSARGHSLVVDGSFGPATLSAVRAYQSSRGLAVDGSVGPVTWAHLLR</sequence>
<evidence type="ECO:0000313" key="5">
    <source>
        <dbReference type="EMBL" id="SDS18686.1"/>
    </source>
</evidence>
<gene>
    <name evidence="5" type="ORF">SAMN04489719_1742</name>
</gene>
<dbReference type="PANTHER" id="PTHR11022">
    <property type="entry name" value="PEPTIDOGLYCAN RECOGNITION PROTEIN"/>
    <property type="match status" value="1"/>
</dbReference>
<evidence type="ECO:0000259" key="3">
    <source>
        <dbReference type="SMART" id="SM00644"/>
    </source>
</evidence>
<dbReference type="InterPro" id="IPR036365">
    <property type="entry name" value="PGBD-like_sf"/>
</dbReference>
<accession>A0A1H1Q5K1</accession>
<dbReference type="PANTHER" id="PTHR11022:SF41">
    <property type="entry name" value="PEPTIDOGLYCAN-RECOGNITION PROTEIN LC-RELATED"/>
    <property type="match status" value="1"/>
</dbReference>
<feature type="domain" description="N-acetylmuramoyl-L-alanine amidase" evidence="3">
    <location>
        <begin position="109"/>
        <end position="256"/>
    </location>
</feature>
<evidence type="ECO:0000313" key="6">
    <source>
        <dbReference type="Proteomes" id="UP000199649"/>
    </source>
</evidence>
<dbReference type="SUPFAM" id="SSF55846">
    <property type="entry name" value="N-acetylmuramoyl-L-alanine amidase-like"/>
    <property type="match status" value="1"/>
</dbReference>
<dbReference type="Gene3D" id="1.10.101.10">
    <property type="entry name" value="PGBD-like superfamily/PGBD"/>
    <property type="match status" value="2"/>
</dbReference>
<dbReference type="GO" id="GO:0009253">
    <property type="term" value="P:peptidoglycan catabolic process"/>
    <property type="evidence" value="ECO:0007669"/>
    <property type="project" value="InterPro"/>
</dbReference>
<dbReference type="STRING" id="684552.SAMN04489719_1742"/>
<dbReference type="InterPro" id="IPR002502">
    <property type="entry name" value="Amidase_domain"/>
</dbReference>
<dbReference type="InterPro" id="IPR036505">
    <property type="entry name" value="Amidase/PGRP_sf"/>
</dbReference>
<dbReference type="SMART" id="SM00701">
    <property type="entry name" value="PGRP"/>
    <property type="match status" value="1"/>
</dbReference>
<dbReference type="RefSeq" id="WP_231945453.1">
    <property type="nucleotide sequence ID" value="NZ_LT629734.1"/>
</dbReference>
<comment type="similarity">
    <text evidence="1">Belongs to the N-acetylmuramoyl-L-alanine amidase 2 family.</text>
</comment>
<feature type="region of interest" description="Disordered" evidence="2">
    <location>
        <begin position="1"/>
        <end position="60"/>
    </location>
</feature>
<dbReference type="InterPro" id="IPR006311">
    <property type="entry name" value="TAT_signal"/>
</dbReference>
<dbReference type="InterPro" id="IPR002477">
    <property type="entry name" value="Peptidoglycan-bd-like"/>
</dbReference>
<dbReference type="EMBL" id="LT629734">
    <property type="protein sequence ID" value="SDS18686.1"/>
    <property type="molecule type" value="Genomic_DNA"/>
</dbReference>
<dbReference type="AlphaFoldDB" id="A0A1H1Q5K1"/>
<dbReference type="SMART" id="SM00644">
    <property type="entry name" value="Ami_2"/>
    <property type="match status" value="1"/>
</dbReference>
<reference evidence="6" key="1">
    <citation type="submission" date="2016-10" db="EMBL/GenBank/DDBJ databases">
        <authorList>
            <person name="Varghese N."/>
            <person name="Submissions S."/>
        </authorList>
    </citation>
    <scope>NUCLEOTIDE SEQUENCE [LARGE SCALE GENOMIC DNA]</scope>
    <source>
        <strain evidence="6">DSM 22965</strain>
    </source>
</reference>
<dbReference type="Pfam" id="PF01510">
    <property type="entry name" value="Amidase_2"/>
    <property type="match status" value="1"/>
</dbReference>
<evidence type="ECO:0000259" key="4">
    <source>
        <dbReference type="SMART" id="SM00701"/>
    </source>
</evidence>
<protein>
    <submittedName>
        <fullName evidence="5">Peptidoglycan-binding (PGRP) domain of peptidoglycan hydrolases-containing protein</fullName>
    </submittedName>
</protein>
<dbReference type="InterPro" id="IPR036366">
    <property type="entry name" value="PGBDSf"/>
</dbReference>
<feature type="domain" description="Peptidoglycan recognition protein family" evidence="4">
    <location>
        <begin position="98"/>
        <end position="250"/>
    </location>
</feature>
<dbReference type="GO" id="GO:0008270">
    <property type="term" value="F:zinc ion binding"/>
    <property type="evidence" value="ECO:0007669"/>
    <property type="project" value="InterPro"/>
</dbReference>
<keyword evidence="6" id="KW-1185">Reference proteome</keyword>
<dbReference type="SUPFAM" id="SSF47090">
    <property type="entry name" value="PGBD-like"/>
    <property type="match status" value="2"/>
</dbReference>
<dbReference type="PROSITE" id="PS51318">
    <property type="entry name" value="TAT"/>
    <property type="match status" value="1"/>
</dbReference>
<dbReference type="CDD" id="cd06583">
    <property type="entry name" value="PGRP"/>
    <property type="match status" value="1"/>
</dbReference>
<evidence type="ECO:0000256" key="2">
    <source>
        <dbReference type="SAM" id="MobiDB-lite"/>
    </source>
</evidence>
<dbReference type="InterPro" id="IPR006619">
    <property type="entry name" value="PGRP_domain_met/bac"/>
</dbReference>
<feature type="compositionally biased region" description="Low complexity" evidence="2">
    <location>
        <begin position="1"/>
        <end position="12"/>
    </location>
</feature>
<feature type="compositionally biased region" description="Gly residues" evidence="2">
    <location>
        <begin position="26"/>
        <end position="44"/>
    </location>
</feature>
<evidence type="ECO:0000256" key="1">
    <source>
        <dbReference type="ARBA" id="ARBA00007553"/>
    </source>
</evidence>
<proteinExistence type="inferred from homology"/>
<dbReference type="Gene3D" id="3.40.80.10">
    <property type="entry name" value="Peptidoglycan recognition protein-like"/>
    <property type="match status" value="1"/>
</dbReference>
<dbReference type="Pfam" id="PF01471">
    <property type="entry name" value="PG_binding_1"/>
    <property type="match status" value="2"/>
</dbReference>
<organism evidence="5 6">
    <name type="scientific">Agrococcus carbonis</name>
    <dbReference type="NCBI Taxonomy" id="684552"/>
    <lineage>
        <taxon>Bacteria</taxon>
        <taxon>Bacillati</taxon>
        <taxon>Actinomycetota</taxon>
        <taxon>Actinomycetes</taxon>
        <taxon>Micrococcales</taxon>
        <taxon>Microbacteriaceae</taxon>
        <taxon>Agrococcus</taxon>
    </lineage>
</organism>
<dbReference type="Proteomes" id="UP000199649">
    <property type="component" value="Chromosome I"/>
</dbReference>
<keyword evidence="5" id="KW-0378">Hydrolase</keyword>
<name>A0A1H1Q5K1_9MICO</name>